<dbReference type="Proteomes" id="UP000219788">
    <property type="component" value="Unassembled WGS sequence"/>
</dbReference>
<evidence type="ECO:0000256" key="1">
    <source>
        <dbReference type="ARBA" id="ARBA00002057"/>
    </source>
</evidence>
<dbReference type="GO" id="GO:0005886">
    <property type="term" value="C:plasma membrane"/>
    <property type="evidence" value="ECO:0007669"/>
    <property type="project" value="UniProtKB-SubCell"/>
</dbReference>
<keyword evidence="15" id="KW-0732">Signal</keyword>
<dbReference type="Gene3D" id="2.60.120.260">
    <property type="entry name" value="Galactose-binding domain-like"/>
    <property type="match status" value="2"/>
</dbReference>
<evidence type="ECO:0000256" key="5">
    <source>
        <dbReference type="ARBA" id="ARBA00011437"/>
    </source>
</evidence>
<evidence type="ECO:0000313" key="17">
    <source>
        <dbReference type="Proteomes" id="UP000219788"/>
    </source>
</evidence>
<dbReference type="NCBIfam" id="NF008323">
    <property type="entry name" value="PRK11114.1-1"/>
    <property type="match status" value="1"/>
</dbReference>
<dbReference type="InterPro" id="IPR003920">
    <property type="entry name" value="Cell_synth_B"/>
</dbReference>
<keyword evidence="11 15" id="KW-0135">Cellulose biosynthesis</keyword>
<dbReference type="Pfam" id="PF03170">
    <property type="entry name" value="BcsB"/>
    <property type="match status" value="1"/>
</dbReference>
<dbReference type="InterPro" id="IPR018513">
    <property type="entry name" value="Cell_synthase_bac"/>
</dbReference>
<dbReference type="PANTHER" id="PTHR39083">
    <property type="entry name" value="CYCLIC DI-GMP-BINDING PROTEIN"/>
    <property type="match status" value="1"/>
</dbReference>
<evidence type="ECO:0000256" key="9">
    <source>
        <dbReference type="ARBA" id="ARBA00022636"/>
    </source>
</evidence>
<evidence type="ECO:0000256" key="8">
    <source>
        <dbReference type="ARBA" id="ARBA00022519"/>
    </source>
</evidence>
<evidence type="ECO:0000256" key="4">
    <source>
        <dbReference type="ARBA" id="ARBA00010714"/>
    </source>
</evidence>
<dbReference type="PRINTS" id="PR01440">
    <property type="entry name" value="CELLSNTHASEB"/>
</dbReference>
<dbReference type="RefSeq" id="WP_098142792.1">
    <property type="nucleotide sequence ID" value="NZ_PDDV01000013.1"/>
</dbReference>
<accession>A0A2A7TYR5</accession>
<evidence type="ECO:0000256" key="10">
    <source>
        <dbReference type="ARBA" id="ARBA00022692"/>
    </source>
</evidence>
<proteinExistence type="inferred from homology"/>
<evidence type="ECO:0000256" key="6">
    <source>
        <dbReference type="ARBA" id="ARBA00021844"/>
    </source>
</evidence>
<evidence type="ECO:0000256" key="7">
    <source>
        <dbReference type="ARBA" id="ARBA00022475"/>
    </source>
</evidence>
<name>A0A2A7TYR5_EDWTA</name>
<dbReference type="OrthoDB" id="9806702at2"/>
<evidence type="ECO:0000256" key="11">
    <source>
        <dbReference type="ARBA" id="ARBA00022916"/>
    </source>
</evidence>
<dbReference type="UniPathway" id="UPA00694"/>
<comment type="caution">
    <text evidence="16">The sequence shown here is derived from an EMBL/GenBank/DDBJ whole genome shotgun (WGS) entry which is preliminary data.</text>
</comment>
<evidence type="ECO:0000256" key="14">
    <source>
        <dbReference type="ARBA" id="ARBA00033444"/>
    </source>
</evidence>
<protein>
    <recommendedName>
        <fullName evidence="6 15">Cyclic di-GMP-binding protein</fullName>
    </recommendedName>
    <alternativeName>
        <fullName evidence="14 15">Cellulose synthase regulatory subunit</fullName>
    </alternativeName>
</protein>
<dbReference type="NCBIfam" id="NF008325">
    <property type="entry name" value="PRK11114.1-3"/>
    <property type="match status" value="1"/>
</dbReference>
<comment type="subcellular location">
    <subcellularLocation>
        <location evidence="2">Cell inner membrane</location>
        <topology evidence="2">Single-pass membrane protein</topology>
    </subcellularLocation>
</comment>
<keyword evidence="10 15" id="KW-0812">Transmembrane</keyword>
<comment type="similarity">
    <text evidence="4 15">Belongs to the AcsB/BcsB family.</text>
</comment>
<dbReference type="AlphaFoldDB" id="A0A2A7TYR5"/>
<evidence type="ECO:0000256" key="15">
    <source>
        <dbReference type="RuleBase" id="RU365021"/>
    </source>
</evidence>
<comment type="function">
    <text evidence="1 15">Binds the cellulose synthase activator, bis-(3'-5') cyclic diguanylic acid (c-di-GMP).</text>
</comment>
<evidence type="ECO:0000256" key="13">
    <source>
        <dbReference type="ARBA" id="ARBA00023136"/>
    </source>
</evidence>
<keyword evidence="12 15" id="KW-1133">Transmembrane helix</keyword>
<dbReference type="PANTHER" id="PTHR39083:SF1">
    <property type="entry name" value="CYCLIC DI-GMP-BINDING PROTEIN"/>
    <property type="match status" value="1"/>
</dbReference>
<sequence>MMKSLPLLWAATVLGVSMLAQAESPSPLTTESTATDSTPMSVTPPPLAAERMTTDAVSLAAPVVASTDMSAPRATQTLDLTQLSSGPTVLRVDNPNAYMEFGVARDQLVTRAILNLEFTPSPSLVPLISQVKLFLNDDLIGVVTVEKAQLGHANQLQIPIDAHYITDFNRIRLEFVGRYQPYRMCENEWHPTLWLAIGKNSSLTLETQALAVQNDLALFPRPFFDRFSKAALTLPVVFAAQPDLAQQQAAAVLASWFGVQAQWRGQRFPVLYNQLPDRHGVVFATNTSRPDFLRDYPAVKGPTVAMMSHPNNPYIKLLLILGRDDNDLMTAVRGLAQGNAMLRGDRVAIDQVETLAPRQPYDAPNWVPTDRPVTFGELQDYDEQLQSVGIRPAPISLTLNLPPDLFLHRNAYVDMNLKYRYTQPPFKDGSRMAVSINRQFVQAFPLVPTENEGQAVLHIPLIQGLIDKLDQVTIPAVKLGIENNLRFDFDYVVPYLTPASGECVSYQPLPNTAAIEKSSTLDLSGFRHFIAMPNLRSFANAGFPFSRLADLSQTLVVVASKPSPIQVSTLLATLGNIGAQTGYPALAVTLSDDVVQARAQDRDILVIGRIPSTLRDADRVAMLVDATQSWLMSPMSNTAPDNTIPDPDAQRPAAKTTFSAQAPLAVIVGFESPFSAQRSVVALLADDQAGYTLLNEALIDKGKTAAMYGSVAIVRSSGVNSLRVGDIYYVGHLPWWERLWYTFSSHPYILAALALLAIVLVSLVLWRVPSWLRRRRLESDERR</sequence>
<evidence type="ECO:0000256" key="12">
    <source>
        <dbReference type="ARBA" id="ARBA00022989"/>
    </source>
</evidence>
<gene>
    <name evidence="16" type="ORF">CRM76_04745</name>
</gene>
<keyword evidence="8 15" id="KW-0997">Cell inner membrane</keyword>
<organism evidence="16 17">
    <name type="scientific">Edwardsiella tarda</name>
    <dbReference type="NCBI Taxonomy" id="636"/>
    <lineage>
        <taxon>Bacteria</taxon>
        <taxon>Pseudomonadati</taxon>
        <taxon>Pseudomonadota</taxon>
        <taxon>Gammaproteobacteria</taxon>
        <taxon>Enterobacterales</taxon>
        <taxon>Hafniaceae</taxon>
        <taxon>Edwardsiella</taxon>
    </lineage>
</organism>
<evidence type="ECO:0000256" key="2">
    <source>
        <dbReference type="ARBA" id="ARBA00004377"/>
    </source>
</evidence>
<dbReference type="GO" id="GO:0030244">
    <property type="term" value="P:cellulose biosynthetic process"/>
    <property type="evidence" value="ECO:0007669"/>
    <property type="project" value="UniProtKB-KW"/>
</dbReference>
<reference evidence="17" key="1">
    <citation type="submission" date="2017-09" db="EMBL/GenBank/DDBJ databases">
        <title>FDA dAtabase for Regulatory Grade micrObial Sequences (FDA-ARGOS): Supporting development and validation of Infectious Disease Dx tests.</title>
        <authorList>
            <person name="Goldberg B."/>
            <person name="Campos J."/>
            <person name="Tallon L."/>
            <person name="Sadzewicz L."/>
            <person name="Ott S."/>
            <person name="Zhao X."/>
            <person name="Nagaraj S."/>
            <person name="Vavikolanu K."/>
            <person name="Aluvathingal J."/>
            <person name="Nadendla S."/>
            <person name="Geyer C."/>
            <person name="Sichtig H."/>
        </authorList>
    </citation>
    <scope>NUCLEOTIDE SEQUENCE [LARGE SCALE GENOMIC DNA]</scope>
    <source>
        <strain evidence="17">FDAARGOS_370</strain>
    </source>
</reference>
<keyword evidence="13 15" id="KW-0472">Membrane</keyword>
<keyword evidence="9 15" id="KW-0973">c-di-GMP</keyword>
<dbReference type="STRING" id="636.AAW15_00470"/>
<evidence type="ECO:0000313" key="16">
    <source>
        <dbReference type="EMBL" id="PEH71296.1"/>
    </source>
</evidence>
<evidence type="ECO:0000256" key="3">
    <source>
        <dbReference type="ARBA" id="ARBA00005186"/>
    </source>
</evidence>
<comment type="subunit">
    <text evidence="5 15">Tightly associated with the cellulose synthase catalytic subunit.</text>
</comment>
<feature type="chain" id="PRO_5015218387" description="Cyclic di-GMP-binding protein" evidence="15">
    <location>
        <begin position="23"/>
        <end position="783"/>
    </location>
</feature>
<dbReference type="EMBL" id="PDDV01000013">
    <property type="protein sequence ID" value="PEH71296.1"/>
    <property type="molecule type" value="Genomic_DNA"/>
</dbReference>
<feature type="signal peptide" evidence="15">
    <location>
        <begin position="1"/>
        <end position="22"/>
    </location>
</feature>
<dbReference type="GO" id="GO:0006011">
    <property type="term" value="P:UDP-alpha-D-glucose metabolic process"/>
    <property type="evidence" value="ECO:0007669"/>
    <property type="project" value="InterPro"/>
</dbReference>
<comment type="pathway">
    <text evidence="3 15">Glycan metabolism; bacterial cellulose biosynthesis.</text>
</comment>
<keyword evidence="7 15" id="KW-1003">Cell membrane</keyword>
<feature type="transmembrane region" description="Helical" evidence="15">
    <location>
        <begin position="748"/>
        <end position="766"/>
    </location>
</feature>